<proteinExistence type="predicted"/>
<sequence length="36" mass="4120">MAQLHQEELHREGQFNRCVGGRGHSSQGLKLNSREE</sequence>
<keyword evidence="3" id="KW-1185">Reference proteome</keyword>
<evidence type="ECO:0000313" key="2">
    <source>
        <dbReference type="EMBL" id="KRZ47205.1"/>
    </source>
</evidence>
<protein>
    <submittedName>
        <fullName evidence="2">Uncharacterized protein</fullName>
    </submittedName>
</protein>
<organism evidence="2 3">
    <name type="scientific">Trichinella nativa</name>
    <dbReference type="NCBI Taxonomy" id="6335"/>
    <lineage>
        <taxon>Eukaryota</taxon>
        <taxon>Metazoa</taxon>
        <taxon>Ecdysozoa</taxon>
        <taxon>Nematoda</taxon>
        <taxon>Enoplea</taxon>
        <taxon>Dorylaimia</taxon>
        <taxon>Trichinellida</taxon>
        <taxon>Trichinellidae</taxon>
        <taxon>Trichinella</taxon>
    </lineage>
</organism>
<evidence type="ECO:0000256" key="1">
    <source>
        <dbReference type="SAM" id="MobiDB-lite"/>
    </source>
</evidence>
<dbReference type="AlphaFoldDB" id="A0A0V1KJV8"/>
<name>A0A0V1KJV8_9BILA</name>
<evidence type="ECO:0000313" key="3">
    <source>
        <dbReference type="Proteomes" id="UP000054721"/>
    </source>
</evidence>
<dbReference type="EMBL" id="JYDW01001177">
    <property type="protein sequence ID" value="KRZ47205.1"/>
    <property type="molecule type" value="Genomic_DNA"/>
</dbReference>
<feature type="compositionally biased region" description="Basic and acidic residues" evidence="1">
    <location>
        <begin position="1"/>
        <end position="14"/>
    </location>
</feature>
<gene>
    <name evidence="2" type="ORF">T02_9350</name>
</gene>
<reference evidence="2 3" key="1">
    <citation type="submission" date="2015-05" db="EMBL/GenBank/DDBJ databases">
        <title>Evolution of Trichinella species and genotypes.</title>
        <authorList>
            <person name="Korhonen P.K."/>
            <person name="Edoardo P."/>
            <person name="Giuseppe L.R."/>
            <person name="Gasser R.B."/>
        </authorList>
    </citation>
    <scope>NUCLEOTIDE SEQUENCE [LARGE SCALE GENOMIC DNA]</scope>
    <source>
        <strain evidence="2">ISS10</strain>
    </source>
</reference>
<comment type="caution">
    <text evidence="2">The sequence shown here is derived from an EMBL/GenBank/DDBJ whole genome shotgun (WGS) entry which is preliminary data.</text>
</comment>
<dbReference type="Proteomes" id="UP000054721">
    <property type="component" value="Unassembled WGS sequence"/>
</dbReference>
<accession>A0A0V1KJV8</accession>
<feature type="region of interest" description="Disordered" evidence="1">
    <location>
        <begin position="1"/>
        <end position="36"/>
    </location>
</feature>